<dbReference type="Proteomes" id="UP000230233">
    <property type="component" value="Chromosome V"/>
</dbReference>
<sequence length="114" mass="12981">MALQQESRSFWSSYSVQPSNFTIFSVIAVDLTSKFITEADVSKIDILLMFVDTILVKACVNPQSRRNLKALEVASTSVYVGKWIDTILRYLPNLQTNLQTQLWPSGLDRHWSPT</sequence>
<keyword evidence="2" id="KW-1185">Reference proteome</keyword>
<organism evidence="1 2">
    <name type="scientific">Caenorhabditis nigoni</name>
    <dbReference type="NCBI Taxonomy" id="1611254"/>
    <lineage>
        <taxon>Eukaryota</taxon>
        <taxon>Metazoa</taxon>
        <taxon>Ecdysozoa</taxon>
        <taxon>Nematoda</taxon>
        <taxon>Chromadorea</taxon>
        <taxon>Rhabditida</taxon>
        <taxon>Rhabditina</taxon>
        <taxon>Rhabditomorpha</taxon>
        <taxon>Rhabditoidea</taxon>
        <taxon>Rhabditidae</taxon>
        <taxon>Peloderinae</taxon>
        <taxon>Caenorhabditis</taxon>
    </lineage>
</organism>
<comment type="caution">
    <text evidence="1">The sequence shown here is derived from an EMBL/GenBank/DDBJ whole genome shotgun (WGS) entry which is preliminary data.</text>
</comment>
<accession>A0A2G5TTY9</accession>
<proteinExistence type="predicted"/>
<reference evidence="2" key="1">
    <citation type="submission" date="2017-10" db="EMBL/GenBank/DDBJ databases">
        <title>Rapid genome shrinkage in a self-fertile nematode reveals novel sperm competition proteins.</title>
        <authorList>
            <person name="Yin D."/>
            <person name="Schwarz E.M."/>
            <person name="Thomas C.G."/>
            <person name="Felde R.L."/>
            <person name="Korf I.F."/>
            <person name="Cutter A.D."/>
            <person name="Schartner C.M."/>
            <person name="Ralston E.J."/>
            <person name="Meyer B.J."/>
            <person name="Haag E.S."/>
        </authorList>
    </citation>
    <scope>NUCLEOTIDE SEQUENCE [LARGE SCALE GENOMIC DNA]</scope>
    <source>
        <strain evidence="2">JU1422</strain>
    </source>
</reference>
<evidence type="ECO:0000313" key="2">
    <source>
        <dbReference type="Proteomes" id="UP000230233"/>
    </source>
</evidence>
<evidence type="ECO:0000313" key="1">
    <source>
        <dbReference type="EMBL" id="PIC30724.1"/>
    </source>
</evidence>
<name>A0A2G5TTY9_9PELO</name>
<protein>
    <submittedName>
        <fullName evidence="1">Uncharacterized protein</fullName>
    </submittedName>
</protein>
<dbReference type="AlphaFoldDB" id="A0A2G5TTY9"/>
<dbReference type="EMBL" id="PDUG01000005">
    <property type="protein sequence ID" value="PIC30724.1"/>
    <property type="molecule type" value="Genomic_DNA"/>
</dbReference>
<gene>
    <name evidence="1" type="primary">Cnig_chr_V.g21871</name>
    <name evidence="1" type="ORF">B9Z55_021871</name>
</gene>